<protein>
    <submittedName>
        <fullName evidence="3">Uncharacterized protein LOC108563303</fullName>
    </submittedName>
</protein>
<dbReference type="GeneID" id="108563303"/>
<dbReference type="RefSeq" id="XP_017777426.1">
    <property type="nucleotide sequence ID" value="XM_017921937.1"/>
</dbReference>
<sequence length="239" mass="25700">MSMSAKPSVDSAAKRGKSSSSKNGSVQNANVSNRVVVDASPRPGGYLKVLNPQDAMNALTVMVPPELSEHTCCCKTKQKHSKTCVDESRRLVKKDGSKDTKDTPVNTSSHSTTRDFRITKAIEESDWDVSSIEGDIGGAESTAEVTFKETKASLNMTSMLISTVMMLASDNPVPDEYIDATVAFLECVTDDDANTPPNAQSLLNHIELKTGKLAKKKDCTECGYTVLTSEKAKSTNVAE</sequence>
<reference evidence="3" key="1">
    <citation type="submission" date="2025-08" db="UniProtKB">
        <authorList>
            <consortium name="RefSeq"/>
        </authorList>
    </citation>
    <scope>IDENTIFICATION</scope>
    <source>
        <tissue evidence="3">Whole Larva</tissue>
    </source>
</reference>
<gene>
    <name evidence="3" type="primary">LOC108563303</name>
</gene>
<name>A0ABM1MS76_NICVS</name>
<feature type="region of interest" description="Disordered" evidence="1">
    <location>
        <begin position="93"/>
        <end position="112"/>
    </location>
</feature>
<keyword evidence="2" id="KW-1185">Reference proteome</keyword>
<feature type="compositionally biased region" description="Basic and acidic residues" evidence="1">
    <location>
        <begin position="93"/>
        <end position="102"/>
    </location>
</feature>
<evidence type="ECO:0000313" key="2">
    <source>
        <dbReference type="Proteomes" id="UP000695000"/>
    </source>
</evidence>
<proteinExistence type="predicted"/>
<organism evidence="2 3">
    <name type="scientific">Nicrophorus vespilloides</name>
    <name type="common">Boreal carrion beetle</name>
    <dbReference type="NCBI Taxonomy" id="110193"/>
    <lineage>
        <taxon>Eukaryota</taxon>
        <taxon>Metazoa</taxon>
        <taxon>Ecdysozoa</taxon>
        <taxon>Arthropoda</taxon>
        <taxon>Hexapoda</taxon>
        <taxon>Insecta</taxon>
        <taxon>Pterygota</taxon>
        <taxon>Neoptera</taxon>
        <taxon>Endopterygota</taxon>
        <taxon>Coleoptera</taxon>
        <taxon>Polyphaga</taxon>
        <taxon>Staphyliniformia</taxon>
        <taxon>Silphidae</taxon>
        <taxon>Nicrophorinae</taxon>
        <taxon>Nicrophorus</taxon>
    </lineage>
</organism>
<feature type="region of interest" description="Disordered" evidence="1">
    <location>
        <begin position="1"/>
        <end position="42"/>
    </location>
</feature>
<dbReference type="Proteomes" id="UP000695000">
    <property type="component" value="Unplaced"/>
</dbReference>
<accession>A0ABM1MS76</accession>
<evidence type="ECO:0000313" key="3">
    <source>
        <dbReference type="RefSeq" id="XP_017777426.1"/>
    </source>
</evidence>
<evidence type="ECO:0000256" key="1">
    <source>
        <dbReference type="SAM" id="MobiDB-lite"/>
    </source>
</evidence>